<dbReference type="InterPro" id="IPR005000">
    <property type="entry name" value="Aldolase/citrate-lyase_domain"/>
</dbReference>
<keyword evidence="5" id="KW-0670">Pyruvate</keyword>
<proteinExistence type="inferred from homology"/>
<name>A0A5C4JUC4_9HYPH</name>
<evidence type="ECO:0000313" key="8">
    <source>
        <dbReference type="EMBL" id="TNB48986.1"/>
    </source>
</evidence>
<dbReference type="GO" id="GO:0005737">
    <property type="term" value="C:cytoplasm"/>
    <property type="evidence" value="ECO:0007669"/>
    <property type="project" value="UniProtKB-ARBA"/>
</dbReference>
<dbReference type="GO" id="GO:0016832">
    <property type="term" value="F:aldehyde-lyase activity"/>
    <property type="evidence" value="ECO:0007669"/>
    <property type="project" value="TreeGrafter"/>
</dbReference>
<evidence type="ECO:0000256" key="6">
    <source>
        <dbReference type="ARBA" id="ARBA00045074"/>
    </source>
</evidence>
<reference evidence="8 9" key="2">
    <citation type="submission" date="2019-06" db="EMBL/GenBank/DDBJ databases">
        <title>Martelella lutilitoris sp. nov., isolated from a tidal mudflat.</title>
        <authorList>
            <person name="Kim Y.-J."/>
        </authorList>
    </citation>
    <scope>NUCLEOTIDE SEQUENCE [LARGE SCALE GENOMIC DNA]</scope>
    <source>
        <strain evidence="8 9">GH2-6</strain>
    </source>
</reference>
<dbReference type="PANTHER" id="PTHR30502">
    <property type="entry name" value="2-KETO-3-DEOXY-L-RHAMNONATE ALDOLASE"/>
    <property type="match status" value="1"/>
</dbReference>
<keyword evidence="3" id="KW-0479">Metal-binding</keyword>
<comment type="catalytic activity">
    <reaction evidence="6">
        <text>D-glyceraldehyde + pyruvate = 2-dehydro-3-deoxy-L-galactonate</text>
        <dbReference type="Rhea" id="RHEA:80055"/>
        <dbReference type="ChEBI" id="CHEBI:15361"/>
        <dbReference type="ChEBI" id="CHEBI:17378"/>
        <dbReference type="ChEBI" id="CHEBI:75545"/>
    </reaction>
</comment>
<dbReference type="Gene3D" id="3.20.20.60">
    <property type="entry name" value="Phosphoenolpyruvate-binding domains"/>
    <property type="match status" value="1"/>
</dbReference>
<dbReference type="Pfam" id="PF03328">
    <property type="entry name" value="HpcH_HpaI"/>
    <property type="match status" value="1"/>
</dbReference>
<keyword evidence="4 8" id="KW-0456">Lyase</keyword>
<organism evidence="8 9">
    <name type="scientific">Martelella lutilitoris</name>
    <dbReference type="NCBI Taxonomy" id="2583532"/>
    <lineage>
        <taxon>Bacteria</taxon>
        <taxon>Pseudomonadati</taxon>
        <taxon>Pseudomonadota</taxon>
        <taxon>Alphaproteobacteria</taxon>
        <taxon>Hyphomicrobiales</taxon>
        <taxon>Aurantimonadaceae</taxon>
        <taxon>Martelella</taxon>
    </lineage>
</organism>
<dbReference type="EMBL" id="VCLB01000002">
    <property type="protein sequence ID" value="TNB48986.1"/>
    <property type="molecule type" value="Genomic_DNA"/>
</dbReference>
<dbReference type="PANTHER" id="PTHR30502:SF0">
    <property type="entry name" value="PHOSPHOENOLPYRUVATE CARBOXYLASE FAMILY PROTEIN"/>
    <property type="match status" value="1"/>
</dbReference>
<sequence>MPVEKNEFKAALKRGEQKIGLWLGLGEATTAELCAQAGFDWLLVDGEHGPNDLRSILDQLRALAAFDPAVVVRPPSDDRALMKQYLDIGVRNFLVPMIESGLQASEVVRSVRYPPEGVRGIGAALARASLYNTVSDYLSTANGEICVLLQVESRAGIAALDDILATEGVDGVFVGPSDLAADMGFPGDVGAPEVQETVLDALERIKASDKAAGILIGDAELTKKYQQMGVEFLAVGTDVGVFVNGLKALRQQF</sequence>
<comment type="caution">
    <text evidence="8">The sequence shown here is derived from an EMBL/GenBank/DDBJ whole genome shotgun (WGS) entry which is preliminary data.</text>
</comment>
<dbReference type="InterPro" id="IPR015813">
    <property type="entry name" value="Pyrv/PenolPyrv_kinase-like_dom"/>
</dbReference>
<gene>
    <name evidence="8" type="ORF">FF124_03035</name>
</gene>
<reference evidence="8 9" key="1">
    <citation type="submission" date="2019-05" db="EMBL/GenBank/DDBJ databases">
        <authorList>
            <person name="Lee S.D."/>
        </authorList>
    </citation>
    <scope>NUCLEOTIDE SEQUENCE [LARGE SCALE GENOMIC DNA]</scope>
    <source>
        <strain evidence="8 9">GH2-6</strain>
    </source>
</reference>
<evidence type="ECO:0000256" key="4">
    <source>
        <dbReference type="ARBA" id="ARBA00023239"/>
    </source>
</evidence>
<evidence type="ECO:0000256" key="3">
    <source>
        <dbReference type="ARBA" id="ARBA00022723"/>
    </source>
</evidence>
<dbReference type="RefSeq" id="WP_138747023.1">
    <property type="nucleotide sequence ID" value="NZ_VCLB01000002.1"/>
</dbReference>
<dbReference type="Proteomes" id="UP000307874">
    <property type="component" value="Unassembled WGS sequence"/>
</dbReference>
<evidence type="ECO:0000256" key="5">
    <source>
        <dbReference type="ARBA" id="ARBA00023317"/>
    </source>
</evidence>
<feature type="domain" description="HpcH/HpaI aldolase/citrate lyase" evidence="7">
    <location>
        <begin position="18"/>
        <end position="244"/>
    </location>
</feature>
<evidence type="ECO:0000256" key="1">
    <source>
        <dbReference type="ARBA" id="ARBA00001968"/>
    </source>
</evidence>
<dbReference type="OrthoDB" id="9802624at2"/>
<keyword evidence="9" id="KW-1185">Reference proteome</keyword>
<evidence type="ECO:0000259" key="7">
    <source>
        <dbReference type="Pfam" id="PF03328"/>
    </source>
</evidence>
<dbReference type="InterPro" id="IPR040442">
    <property type="entry name" value="Pyrv_kinase-like_dom_sf"/>
</dbReference>
<comment type="cofactor">
    <cofactor evidence="1">
        <name>a divalent metal cation</name>
        <dbReference type="ChEBI" id="CHEBI:60240"/>
    </cofactor>
</comment>
<comment type="similarity">
    <text evidence="2">Belongs to the HpcH/HpaI aldolase family.</text>
</comment>
<dbReference type="GO" id="GO:0046872">
    <property type="term" value="F:metal ion binding"/>
    <property type="evidence" value="ECO:0007669"/>
    <property type="project" value="UniProtKB-KW"/>
</dbReference>
<dbReference type="InterPro" id="IPR050251">
    <property type="entry name" value="HpcH-HpaI_aldolase"/>
</dbReference>
<evidence type="ECO:0000313" key="9">
    <source>
        <dbReference type="Proteomes" id="UP000307874"/>
    </source>
</evidence>
<dbReference type="FunFam" id="3.20.20.60:FF:000004">
    <property type="entry name" value="5-keto-4-deoxy-D-glucarate aldolase"/>
    <property type="match status" value="1"/>
</dbReference>
<dbReference type="SUPFAM" id="SSF51621">
    <property type="entry name" value="Phosphoenolpyruvate/pyruvate domain"/>
    <property type="match status" value="1"/>
</dbReference>
<protein>
    <submittedName>
        <fullName evidence="8">HpcH/HpaI aldolase/citrate lyase family protein</fullName>
    </submittedName>
</protein>
<evidence type="ECO:0000256" key="2">
    <source>
        <dbReference type="ARBA" id="ARBA00005568"/>
    </source>
</evidence>
<dbReference type="AlphaFoldDB" id="A0A5C4JUC4"/>
<accession>A0A5C4JUC4</accession>